<keyword evidence="6 7" id="KW-0472">Membrane</keyword>
<evidence type="ECO:0000256" key="6">
    <source>
        <dbReference type="ARBA" id="ARBA00023136"/>
    </source>
</evidence>
<sequence length="578" mass="64863">MQFSVDAKTIWQYLKPFKRTVWFILGVAIAGAVINAVIPLMYGRLVDLAMKKAAWQGIVGLIGGWFVFSLLSDYLSRLTDSAGDALSVRVSNSFLKSFLAHLIRLPFSFHKNQKMGRVLSRMNRAVFDLETIVTEAIFSTLPGFLTAIAILGILFYVHWLLACVLLLVLALYVAATLWRTQSIISAQKKMHQIYDKSFGDIWEAASNVQPIKAFAAEDFVMERVSHHLQRTIKGRKLNMISQSALSFYQQTIFGLGFVVCFSLGTALLFADKITAGNLVMFVGYIAMVYRPLAQLAFNYQRFRRCLVGLAHLEKIKKLGTEREVRDRITADFSALKGAVVFRKVWFKYDGREQPWVLRDISFNVAPSESIAFVGESGGGKSTMADLIASFYLPTRGEIEIDGVSVRHIDGENLRRFVGVVPQEVILFHDTIWYNLRFGNPAATDEAVMVAAKAANAHEFIMKFPRGYDSKVGERGVKLSVGQKQRIAIARAMLHDPAILILDEATASMDSITEKSVQEALQKLIVGRTTFVIAHRLSTVKKANRIFVLDQGKLVEEGTHQELINHDGVYKRLYLAQKF</sequence>
<dbReference type="SUPFAM" id="SSF52540">
    <property type="entry name" value="P-loop containing nucleoside triphosphate hydrolases"/>
    <property type="match status" value="1"/>
</dbReference>
<comment type="caution">
    <text evidence="10">The sequence shown here is derived from an EMBL/GenBank/DDBJ whole genome shotgun (WGS) entry which is preliminary data.</text>
</comment>
<dbReference type="PROSITE" id="PS50893">
    <property type="entry name" value="ABC_TRANSPORTER_2"/>
    <property type="match status" value="1"/>
</dbReference>
<feature type="transmembrane region" description="Helical" evidence="7">
    <location>
        <begin position="245"/>
        <end position="269"/>
    </location>
</feature>
<dbReference type="InterPro" id="IPR039421">
    <property type="entry name" value="Type_1_exporter"/>
</dbReference>
<accession>A0A1F5TA89</accession>
<name>A0A1F5TA89_9BACT</name>
<dbReference type="PROSITE" id="PS50929">
    <property type="entry name" value="ABC_TM1F"/>
    <property type="match status" value="1"/>
</dbReference>
<dbReference type="InterPro" id="IPR017871">
    <property type="entry name" value="ABC_transporter-like_CS"/>
</dbReference>
<dbReference type="FunFam" id="3.40.50.300:FF:000218">
    <property type="entry name" value="Multidrug ABC transporter ATP-binding protein"/>
    <property type="match status" value="1"/>
</dbReference>
<dbReference type="PROSITE" id="PS00211">
    <property type="entry name" value="ABC_TRANSPORTER_1"/>
    <property type="match status" value="1"/>
</dbReference>
<evidence type="ECO:0000256" key="4">
    <source>
        <dbReference type="ARBA" id="ARBA00022840"/>
    </source>
</evidence>
<evidence type="ECO:0000256" key="3">
    <source>
        <dbReference type="ARBA" id="ARBA00022741"/>
    </source>
</evidence>
<feature type="domain" description="ABC transporter" evidence="8">
    <location>
        <begin position="339"/>
        <end position="575"/>
    </location>
</feature>
<keyword evidence="3" id="KW-0547">Nucleotide-binding</keyword>
<keyword evidence="2 7" id="KW-0812">Transmembrane</keyword>
<feature type="transmembrane region" description="Helical" evidence="7">
    <location>
        <begin position="159"/>
        <end position="178"/>
    </location>
</feature>
<evidence type="ECO:0000256" key="1">
    <source>
        <dbReference type="ARBA" id="ARBA00004651"/>
    </source>
</evidence>
<evidence type="ECO:0000313" key="10">
    <source>
        <dbReference type="EMBL" id="OGF35878.1"/>
    </source>
</evidence>
<evidence type="ECO:0008006" key="12">
    <source>
        <dbReference type="Google" id="ProtNLM"/>
    </source>
</evidence>
<organism evidence="10 11">
    <name type="scientific">Candidatus Falkowbacteria bacterium RIFOXYC2_FULL_48_21</name>
    <dbReference type="NCBI Taxonomy" id="1798005"/>
    <lineage>
        <taxon>Bacteria</taxon>
        <taxon>Candidatus Falkowiibacteriota</taxon>
    </lineage>
</organism>
<evidence type="ECO:0000256" key="5">
    <source>
        <dbReference type="ARBA" id="ARBA00022989"/>
    </source>
</evidence>
<evidence type="ECO:0000313" key="11">
    <source>
        <dbReference type="Proteomes" id="UP000178656"/>
    </source>
</evidence>
<evidence type="ECO:0000256" key="2">
    <source>
        <dbReference type="ARBA" id="ARBA00022692"/>
    </source>
</evidence>
<evidence type="ECO:0000259" key="9">
    <source>
        <dbReference type="PROSITE" id="PS50929"/>
    </source>
</evidence>
<gene>
    <name evidence="10" type="ORF">A2482_00495</name>
</gene>
<dbReference type="CDD" id="cd07346">
    <property type="entry name" value="ABC_6TM_exporters"/>
    <property type="match status" value="1"/>
</dbReference>
<dbReference type="GO" id="GO:0016887">
    <property type="term" value="F:ATP hydrolysis activity"/>
    <property type="evidence" value="ECO:0007669"/>
    <property type="project" value="InterPro"/>
</dbReference>
<dbReference type="InterPro" id="IPR011527">
    <property type="entry name" value="ABC1_TM_dom"/>
</dbReference>
<feature type="transmembrane region" description="Helical" evidence="7">
    <location>
        <begin position="54"/>
        <end position="74"/>
    </location>
</feature>
<evidence type="ECO:0000256" key="7">
    <source>
        <dbReference type="SAM" id="Phobius"/>
    </source>
</evidence>
<feature type="transmembrane region" description="Helical" evidence="7">
    <location>
        <begin position="20"/>
        <end position="42"/>
    </location>
</feature>
<keyword evidence="4" id="KW-0067">ATP-binding</keyword>
<feature type="domain" description="ABC transmembrane type-1" evidence="9">
    <location>
        <begin position="22"/>
        <end position="304"/>
    </location>
</feature>
<dbReference type="SUPFAM" id="SSF90123">
    <property type="entry name" value="ABC transporter transmembrane region"/>
    <property type="match status" value="1"/>
</dbReference>
<keyword evidence="5 7" id="KW-1133">Transmembrane helix</keyword>
<dbReference type="GO" id="GO:0005524">
    <property type="term" value="F:ATP binding"/>
    <property type="evidence" value="ECO:0007669"/>
    <property type="project" value="UniProtKB-KW"/>
</dbReference>
<dbReference type="Pfam" id="PF00664">
    <property type="entry name" value="ABC_membrane"/>
    <property type="match status" value="1"/>
</dbReference>
<dbReference type="PANTHER" id="PTHR24221">
    <property type="entry name" value="ATP-BINDING CASSETTE SUB-FAMILY B"/>
    <property type="match status" value="1"/>
</dbReference>
<comment type="subcellular location">
    <subcellularLocation>
        <location evidence="1">Cell membrane</location>
        <topology evidence="1">Multi-pass membrane protein</topology>
    </subcellularLocation>
</comment>
<dbReference type="InterPro" id="IPR027417">
    <property type="entry name" value="P-loop_NTPase"/>
</dbReference>
<dbReference type="EMBL" id="MFGM01000042">
    <property type="protein sequence ID" value="OGF35878.1"/>
    <property type="molecule type" value="Genomic_DNA"/>
</dbReference>
<dbReference type="GO" id="GO:0005886">
    <property type="term" value="C:plasma membrane"/>
    <property type="evidence" value="ECO:0007669"/>
    <property type="project" value="UniProtKB-SubCell"/>
</dbReference>
<dbReference type="Gene3D" id="1.20.1560.10">
    <property type="entry name" value="ABC transporter type 1, transmembrane domain"/>
    <property type="match status" value="1"/>
</dbReference>
<dbReference type="SMART" id="SM00382">
    <property type="entry name" value="AAA"/>
    <property type="match status" value="1"/>
</dbReference>
<dbReference type="Pfam" id="PF00005">
    <property type="entry name" value="ABC_tran"/>
    <property type="match status" value="1"/>
</dbReference>
<dbReference type="Proteomes" id="UP000178656">
    <property type="component" value="Unassembled WGS sequence"/>
</dbReference>
<proteinExistence type="predicted"/>
<protein>
    <recommendedName>
        <fullName evidence="12">ABC transporter</fullName>
    </recommendedName>
</protein>
<reference evidence="10 11" key="1">
    <citation type="journal article" date="2016" name="Nat. Commun.">
        <title>Thousands of microbial genomes shed light on interconnected biogeochemical processes in an aquifer system.</title>
        <authorList>
            <person name="Anantharaman K."/>
            <person name="Brown C.T."/>
            <person name="Hug L.A."/>
            <person name="Sharon I."/>
            <person name="Castelle C.J."/>
            <person name="Probst A.J."/>
            <person name="Thomas B.C."/>
            <person name="Singh A."/>
            <person name="Wilkins M.J."/>
            <person name="Karaoz U."/>
            <person name="Brodie E.L."/>
            <person name="Williams K.H."/>
            <person name="Hubbard S.S."/>
            <person name="Banfield J.F."/>
        </authorList>
    </citation>
    <scope>NUCLEOTIDE SEQUENCE [LARGE SCALE GENOMIC DNA]</scope>
</reference>
<dbReference type="PANTHER" id="PTHR24221:SF654">
    <property type="entry name" value="ATP-BINDING CASSETTE SUB-FAMILY B MEMBER 6"/>
    <property type="match status" value="1"/>
</dbReference>
<feature type="transmembrane region" description="Helical" evidence="7">
    <location>
        <begin position="131"/>
        <end position="153"/>
    </location>
</feature>
<dbReference type="GO" id="GO:0140359">
    <property type="term" value="F:ABC-type transporter activity"/>
    <property type="evidence" value="ECO:0007669"/>
    <property type="project" value="InterPro"/>
</dbReference>
<dbReference type="InterPro" id="IPR003439">
    <property type="entry name" value="ABC_transporter-like_ATP-bd"/>
</dbReference>
<dbReference type="AlphaFoldDB" id="A0A1F5TA89"/>
<feature type="transmembrane region" description="Helical" evidence="7">
    <location>
        <begin position="275"/>
        <end position="293"/>
    </location>
</feature>
<dbReference type="InterPro" id="IPR003593">
    <property type="entry name" value="AAA+_ATPase"/>
</dbReference>
<dbReference type="Gene3D" id="3.40.50.300">
    <property type="entry name" value="P-loop containing nucleotide triphosphate hydrolases"/>
    <property type="match status" value="1"/>
</dbReference>
<evidence type="ECO:0000259" key="8">
    <source>
        <dbReference type="PROSITE" id="PS50893"/>
    </source>
</evidence>
<dbReference type="InterPro" id="IPR036640">
    <property type="entry name" value="ABC1_TM_sf"/>
</dbReference>